<dbReference type="InParanoid" id="A0A2H3DTV6"/>
<gene>
    <name evidence="1" type="ORF">ARMGADRAFT_89712</name>
</gene>
<proteinExistence type="predicted"/>
<keyword evidence="2" id="KW-1185">Reference proteome</keyword>
<name>A0A2H3DTV6_ARMGA</name>
<organism evidence="1 2">
    <name type="scientific">Armillaria gallica</name>
    <name type="common">Bulbous honey fungus</name>
    <name type="synonym">Armillaria bulbosa</name>
    <dbReference type="NCBI Taxonomy" id="47427"/>
    <lineage>
        <taxon>Eukaryota</taxon>
        <taxon>Fungi</taxon>
        <taxon>Dikarya</taxon>
        <taxon>Basidiomycota</taxon>
        <taxon>Agaricomycotina</taxon>
        <taxon>Agaricomycetes</taxon>
        <taxon>Agaricomycetidae</taxon>
        <taxon>Agaricales</taxon>
        <taxon>Marasmiineae</taxon>
        <taxon>Physalacriaceae</taxon>
        <taxon>Armillaria</taxon>
    </lineage>
</organism>
<dbReference type="EMBL" id="KZ293654">
    <property type="protein sequence ID" value="PBK94248.1"/>
    <property type="molecule type" value="Genomic_DNA"/>
</dbReference>
<accession>A0A2H3DTV6</accession>
<dbReference type="AlphaFoldDB" id="A0A2H3DTV6"/>
<dbReference type="Proteomes" id="UP000217790">
    <property type="component" value="Unassembled WGS sequence"/>
</dbReference>
<evidence type="ECO:0000313" key="1">
    <source>
        <dbReference type="EMBL" id="PBK94248.1"/>
    </source>
</evidence>
<protein>
    <submittedName>
        <fullName evidence="1">Uncharacterized protein</fullName>
    </submittedName>
</protein>
<reference evidence="2" key="1">
    <citation type="journal article" date="2017" name="Nat. Ecol. Evol.">
        <title>Genome expansion and lineage-specific genetic innovations in the forest pathogenic fungi Armillaria.</title>
        <authorList>
            <person name="Sipos G."/>
            <person name="Prasanna A.N."/>
            <person name="Walter M.C."/>
            <person name="O'Connor E."/>
            <person name="Balint B."/>
            <person name="Krizsan K."/>
            <person name="Kiss B."/>
            <person name="Hess J."/>
            <person name="Varga T."/>
            <person name="Slot J."/>
            <person name="Riley R."/>
            <person name="Boka B."/>
            <person name="Rigling D."/>
            <person name="Barry K."/>
            <person name="Lee J."/>
            <person name="Mihaltcheva S."/>
            <person name="LaButti K."/>
            <person name="Lipzen A."/>
            <person name="Waldron R."/>
            <person name="Moloney N.M."/>
            <person name="Sperisen C."/>
            <person name="Kredics L."/>
            <person name="Vagvoelgyi C."/>
            <person name="Patrignani A."/>
            <person name="Fitzpatrick D."/>
            <person name="Nagy I."/>
            <person name="Doyle S."/>
            <person name="Anderson J.B."/>
            <person name="Grigoriev I.V."/>
            <person name="Gueldener U."/>
            <person name="Muensterkoetter M."/>
            <person name="Nagy L.G."/>
        </authorList>
    </citation>
    <scope>NUCLEOTIDE SEQUENCE [LARGE SCALE GENOMIC DNA]</scope>
    <source>
        <strain evidence="2">Ar21-2</strain>
    </source>
</reference>
<evidence type="ECO:0000313" key="2">
    <source>
        <dbReference type="Proteomes" id="UP000217790"/>
    </source>
</evidence>
<sequence>MAVPSPYFTSPRCPKMPYTRGIELPPPRLRCTLRNWRKARLCTTICYGIRMSNKMHYLLPGYGSKLHMSKSRRCTGDLLSFMRLNSSD</sequence>